<dbReference type="PANTHER" id="PTHR22916:SF3">
    <property type="entry name" value="UDP-GLCNAC:BETAGAL BETA-1,3-N-ACETYLGLUCOSAMINYLTRANSFERASE-LIKE PROTEIN 1"/>
    <property type="match status" value="1"/>
</dbReference>
<dbReference type="CDD" id="cd00761">
    <property type="entry name" value="Glyco_tranf_GTA_type"/>
    <property type="match status" value="1"/>
</dbReference>
<dbReference type="Pfam" id="PF00535">
    <property type="entry name" value="Glycos_transf_2"/>
    <property type="match status" value="1"/>
</dbReference>
<dbReference type="Proteomes" id="UP000284267">
    <property type="component" value="Unassembled WGS sequence"/>
</dbReference>
<evidence type="ECO:0000259" key="1">
    <source>
        <dbReference type="Pfam" id="PF00535"/>
    </source>
</evidence>
<dbReference type="PANTHER" id="PTHR22916">
    <property type="entry name" value="GLYCOSYLTRANSFERASE"/>
    <property type="match status" value="1"/>
</dbReference>
<dbReference type="AlphaFoldDB" id="A0A415HNB9"/>
<dbReference type="EMBL" id="QSHL01000004">
    <property type="protein sequence ID" value="RHC07665.1"/>
    <property type="molecule type" value="Genomic_DNA"/>
</dbReference>
<dbReference type="GO" id="GO:0016758">
    <property type="term" value="F:hexosyltransferase activity"/>
    <property type="evidence" value="ECO:0007669"/>
    <property type="project" value="UniProtKB-ARBA"/>
</dbReference>
<dbReference type="RefSeq" id="WP_117997513.1">
    <property type="nucleotide sequence ID" value="NZ_CABJDZ010000004.1"/>
</dbReference>
<feature type="domain" description="Glycosyltransferase 2-like" evidence="1">
    <location>
        <begin position="13"/>
        <end position="171"/>
    </location>
</feature>
<keyword evidence="3" id="KW-0808">Transferase</keyword>
<accession>A0A415HNB9</accession>
<name>A0A415HNB9_9FIRM</name>
<gene>
    <name evidence="3" type="ORF">DW040_09610</name>
    <name evidence="2" type="ORF">DW859_08400</name>
</gene>
<comment type="caution">
    <text evidence="3">The sequence shown here is derived from an EMBL/GenBank/DDBJ whole genome shotgun (WGS) entry which is preliminary data.</text>
</comment>
<dbReference type="InterPro" id="IPR029044">
    <property type="entry name" value="Nucleotide-diphossugar_trans"/>
</dbReference>
<evidence type="ECO:0000313" key="3">
    <source>
        <dbReference type="EMBL" id="RHK94996.1"/>
    </source>
</evidence>
<sequence length="340" mass="39695">MNDKGVTVTPKFSVIIPAYNAEKFIHIAIQSVREQTIDDWELIIVENGSTDNTTAVCENFLNDKRIKLFHSEKGVSSARNKGISVALGTWIVFLDADDQLLNDALRRYMEIDKEYAPDLMIGEYEDKTVDYTYEKKIYQGSNLNDFLRISLENPTQKCNTKAVAFKNSMIQQGIFFENQIRYAEDSVFFLEVLKQSKKVVTVFAPVYRVIYYSQSAVRSGNRKLDKEYLPAINRIRTILDISDPFIKNEWYIFILNQLLVILVNDTFSRKETIFAQIKDARELMEISEYKNAIVNADISKIQRMKKIVFRMMKMHFMPGILFAVRIRQKQNKKKENNFYV</sequence>
<dbReference type="Gene3D" id="3.90.550.10">
    <property type="entry name" value="Spore Coat Polysaccharide Biosynthesis Protein SpsA, Chain A"/>
    <property type="match status" value="1"/>
</dbReference>
<evidence type="ECO:0000313" key="5">
    <source>
        <dbReference type="Proteomes" id="UP000284267"/>
    </source>
</evidence>
<evidence type="ECO:0000313" key="2">
    <source>
        <dbReference type="EMBL" id="RHC07665.1"/>
    </source>
</evidence>
<organism evidence="3 5">
    <name type="scientific">Blautia obeum</name>
    <dbReference type="NCBI Taxonomy" id="40520"/>
    <lineage>
        <taxon>Bacteria</taxon>
        <taxon>Bacillati</taxon>
        <taxon>Bacillota</taxon>
        <taxon>Clostridia</taxon>
        <taxon>Lachnospirales</taxon>
        <taxon>Lachnospiraceae</taxon>
        <taxon>Blautia</taxon>
    </lineage>
</organism>
<protein>
    <submittedName>
        <fullName evidence="3">Glycosyltransferase</fullName>
    </submittedName>
</protein>
<dbReference type="InterPro" id="IPR001173">
    <property type="entry name" value="Glyco_trans_2-like"/>
</dbReference>
<proteinExistence type="predicted"/>
<dbReference type="SUPFAM" id="SSF53448">
    <property type="entry name" value="Nucleotide-diphospho-sugar transferases"/>
    <property type="match status" value="1"/>
</dbReference>
<evidence type="ECO:0000313" key="4">
    <source>
        <dbReference type="Proteomes" id="UP000265808"/>
    </source>
</evidence>
<dbReference type="Proteomes" id="UP000265808">
    <property type="component" value="Unassembled WGS sequence"/>
</dbReference>
<reference evidence="4 5" key="1">
    <citation type="submission" date="2018-08" db="EMBL/GenBank/DDBJ databases">
        <title>A genome reference for cultivated species of the human gut microbiota.</title>
        <authorList>
            <person name="Zou Y."/>
            <person name="Xue W."/>
            <person name="Luo G."/>
        </authorList>
    </citation>
    <scope>NUCLEOTIDE SEQUENCE [LARGE SCALE GENOMIC DNA]</scope>
    <source>
        <strain evidence="3 5">AF39-4</strain>
        <strain evidence="2 4">AM37-4AC</strain>
    </source>
</reference>
<dbReference type="EMBL" id="QROE01000004">
    <property type="protein sequence ID" value="RHK94996.1"/>
    <property type="molecule type" value="Genomic_DNA"/>
</dbReference>